<dbReference type="SUPFAM" id="SSF48179">
    <property type="entry name" value="6-phosphogluconate dehydrogenase C-terminal domain-like"/>
    <property type="match status" value="1"/>
</dbReference>
<dbReference type="Proteomes" id="UP000264883">
    <property type="component" value="Chromosome"/>
</dbReference>
<keyword evidence="2" id="KW-0560">Oxidoreductase</keyword>
<protein>
    <submittedName>
        <fullName evidence="5">Prephenate dehydrogenase</fullName>
    </submittedName>
</protein>
<evidence type="ECO:0000256" key="1">
    <source>
        <dbReference type="ARBA" id="ARBA00007964"/>
    </source>
</evidence>
<evidence type="ECO:0000313" key="6">
    <source>
        <dbReference type="Proteomes" id="UP000264883"/>
    </source>
</evidence>
<dbReference type="GO" id="GO:0006571">
    <property type="term" value="P:tyrosine biosynthetic process"/>
    <property type="evidence" value="ECO:0007669"/>
    <property type="project" value="InterPro"/>
</dbReference>
<evidence type="ECO:0000259" key="4">
    <source>
        <dbReference type="PROSITE" id="PS51176"/>
    </source>
</evidence>
<dbReference type="AlphaFoldDB" id="A0A343JD96"/>
<keyword evidence="6" id="KW-1185">Reference proteome</keyword>
<dbReference type="InterPro" id="IPR050812">
    <property type="entry name" value="Preph/Arog_dehydrog"/>
</dbReference>
<dbReference type="InterPro" id="IPR003099">
    <property type="entry name" value="Prephen_DH"/>
</dbReference>
<sequence length="282" mass="32041">MEGKNLKILIVGLGVIGGSYAMALKAAGYNEVYGIDIDLETLEKAKALGIIKEGYSKGKDIIKDMDLIVISLYPRLVKDFILENREYFKAGSLITDVAGVKELFVQEILDILPEDVDFIFGHPMAGREKKGIDYASKEVFKDANYLITLTEKNKKENIELLEKIIYDLGFKNIKYVSPSYHDKMIGFTSQLPHAIAVALINSDEEGRDTGKFIGDSYRDLTRIANINEDLWSELFFENKENLLEAINNFLNELNKIKSALLNDDEKLLKELFIKSSRRREKL</sequence>
<comment type="pathway">
    <text evidence="3">Amino-acid biosynthesis.</text>
</comment>
<dbReference type="InterPro" id="IPR046826">
    <property type="entry name" value="PDH_N"/>
</dbReference>
<dbReference type="Pfam" id="PF02153">
    <property type="entry name" value="PDH_N"/>
    <property type="match status" value="1"/>
</dbReference>
<dbReference type="KEGG" id="cia:BEN51_08420"/>
<evidence type="ECO:0000256" key="3">
    <source>
        <dbReference type="ARBA" id="ARBA00029440"/>
    </source>
</evidence>
<dbReference type="GO" id="GO:0008977">
    <property type="term" value="F:prephenate dehydrogenase (NAD+) activity"/>
    <property type="evidence" value="ECO:0007669"/>
    <property type="project" value="InterPro"/>
</dbReference>
<dbReference type="InterPro" id="IPR008927">
    <property type="entry name" value="6-PGluconate_DH-like_C_sf"/>
</dbReference>
<comment type="similarity">
    <text evidence="1">Belongs to the prephenate/arogenate dehydrogenase family.</text>
</comment>
<dbReference type="EMBL" id="CP016786">
    <property type="protein sequence ID" value="ASW43504.1"/>
    <property type="molecule type" value="Genomic_DNA"/>
</dbReference>
<dbReference type="OrthoDB" id="9802008at2"/>
<evidence type="ECO:0000256" key="2">
    <source>
        <dbReference type="ARBA" id="ARBA00023002"/>
    </source>
</evidence>
<gene>
    <name evidence="5" type="ORF">BEN51_08420</name>
</gene>
<dbReference type="RefSeq" id="WP_119865637.1">
    <property type="nucleotide sequence ID" value="NZ_CP016786.1"/>
</dbReference>
<evidence type="ECO:0000313" key="5">
    <source>
        <dbReference type="EMBL" id="ASW43504.1"/>
    </source>
</evidence>
<reference evidence="5 6" key="1">
    <citation type="submission" date="2016-08" db="EMBL/GenBank/DDBJ databases">
        <title>Complete Genome Sequence Of The Indigo Reducing Clostridium isatidis DSM15098.</title>
        <authorList>
            <person name="Little G.T."/>
            <person name="Minton N.P."/>
        </authorList>
    </citation>
    <scope>NUCLEOTIDE SEQUENCE [LARGE SCALE GENOMIC DNA]</scope>
    <source>
        <strain evidence="5 6">DSM 15098</strain>
    </source>
</reference>
<proteinExistence type="inferred from homology"/>
<organism evidence="5 6">
    <name type="scientific">Clostridium isatidis</name>
    <dbReference type="NCBI Taxonomy" id="182773"/>
    <lineage>
        <taxon>Bacteria</taxon>
        <taxon>Bacillati</taxon>
        <taxon>Bacillota</taxon>
        <taxon>Clostridia</taxon>
        <taxon>Eubacteriales</taxon>
        <taxon>Clostridiaceae</taxon>
        <taxon>Clostridium</taxon>
    </lineage>
</organism>
<dbReference type="PROSITE" id="PS51176">
    <property type="entry name" value="PDH_ADH"/>
    <property type="match status" value="1"/>
</dbReference>
<dbReference type="SUPFAM" id="SSF51735">
    <property type="entry name" value="NAD(P)-binding Rossmann-fold domains"/>
    <property type="match status" value="1"/>
</dbReference>
<dbReference type="PANTHER" id="PTHR21363">
    <property type="entry name" value="PREPHENATE DEHYDROGENASE"/>
    <property type="match status" value="1"/>
</dbReference>
<dbReference type="GO" id="GO:0004665">
    <property type="term" value="F:prephenate dehydrogenase (NADP+) activity"/>
    <property type="evidence" value="ECO:0007669"/>
    <property type="project" value="InterPro"/>
</dbReference>
<dbReference type="Gene3D" id="3.40.50.720">
    <property type="entry name" value="NAD(P)-binding Rossmann-like Domain"/>
    <property type="match status" value="1"/>
</dbReference>
<dbReference type="GO" id="GO:0070403">
    <property type="term" value="F:NAD+ binding"/>
    <property type="evidence" value="ECO:0007669"/>
    <property type="project" value="InterPro"/>
</dbReference>
<accession>A0A343JD96</accession>
<dbReference type="PANTHER" id="PTHR21363:SF0">
    <property type="entry name" value="PREPHENATE DEHYDROGENASE [NADP(+)]"/>
    <property type="match status" value="1"/>
</dbReference>
<dbReference type="Pfam" id="PF20463">
    <property type="entry name" value="PDH_C"/>
    <property type="match status" value="1"/>
</dbReference>
<dbReference type="InterPro" id="IPR036291">
    <property type="entry name" value="NAD(P)-bd_dom_sf"/>
</dbReference>
<name>A0A343JD96_9CLOT</name>
<dbReference type="InterPro" id="IPR046825">
    <property type="entry name" value="PDH_C"/>
</dbReference>
<dbReference type="Gene3D" id="1.10.3660.10">
    <property type="entry name" value="6-phosphogluconate dehydrogenase C-terminal like domain"/>
    <property type="match status" value="1"/>
</dbReference>
<feature type="domain" description="Prephenate/arogenate dehydrogenase" evidence="4">
    <location>
        <begin position="6"/>
        <end position="282"/>
    </location>
</feature>